<dbReference type="GeneID" id="17041676"/>
<dbReference type="EMBL" id="AGSI01000007">
    <property type="protein sequence ID" value="EIE23684.1"/>
    <property type="molecule type" value="Genomic_DNA"/>
</dbReference>
<dbReference type="GO" id="GO:0016020">
    <property type="term" value="C:membrane"/>
    <property type="evidence" value="ECO:0007669"/>
    <property type="project" value="InterPro"/>
</dbReference>
<accession>I0YZ65</accession>
<name>I0YZ65_COCSC</name>
<dbReference type="RefSeq" id="XP_005648228.1">
    <property type="nucleotide sequence ID" value="XM_005648171.1"/>
</dbReference>
<dbReference type="PANTHER" id="PTHR12224:SF0">
    <property type="entry name" value="BETA-1,4-MANNOSYL-GLYCOPROTEIN 4-BETA-N-ACETYLGLUCOSAMINYLTRANSFERASE"/>
    <property type="match status" value="1"/>
</dbReference>
<dbReference type="KEGG" id="csl:COCSUDRAFT_41853"/>
<dbReference type="Proteomes" id="UP000007264">
    <property type="component" value="Unassembled WGS sequence"/>
</dbReference>
<proteinExistence type="predicted"/>
<evidence type="ECO:0000313" key="1">
    <source>
        <dbReference type="EMBL" id="EIE23684.1"/>
    </source>
</evidence>
<dbReference type="InterPro" id="IPR006813">
    <property type="entry name" value="Glyco_trans_17"/>
</dbReference>
<dbReference type="AlphaFoldDB" id="I0YZ65"/>
<keyword evidence="2" id="KW-1185">Reference proteome</keyword>
<dbReference type="PANTHER" id="PTHR12224">
    <property type="entry name" value="BETA-1,4-MANNOSYL-GLYCOPROTEIN BETA-1,4-N-ACETYLGLUCOSAMINYL-TRANSFERASE"/>
    <property type="match status" value="1"/>
</dbReference>
<protein>
    <submittedName>
        <fullName evidence="1">Uncharacterized protein</fullName>
    </submittedName>
</protein>
<gene>
    <name evidence="1" type="ORF">COCSUDRAFT_41853</name>
</gene>
<dbReference type="STRING" id="574566.I0YZ65"/>
<dbReference type="GO" id="GO:0003830">
    <property type="term" value="F:beta-1,4-mannosylglycoprotein 4-beta-N-acetylglucosaminyltransferase activity"/>
    <property type="evidence" value="ECO:0007669"/>
    <property type="project" value="InterPro"/>
</dbReference>
<dbReference type="GO" id="GO:0006044">
    <property type="term" value="P:N-acetylglucosamine metabolic process"/>
    <property type="evidence" value="ECO:0007669"/>
    <property type="project" value="TreeGrafter"/>
</dbReference>
<evidence type="ECO:0000313" key="2">
    <source>
        <dbReference type="Proteomes" id="UP000007264"/>
    </source>
</evidence>
<dbReference type="OrthoDB" id="6474464at2759"/>
<reference evidence="1 2" key="1">
    <citation type="journal article" date="2012" name="Genome Biol.">
        <title>The genome of the polar eukaryotic microalga coccomyxa subellipsoidea reveals traits of cold adaptation.</title>
        <authorList>
            <person name="Blanc G."/>
            <person name="Agarkova I."/>
            <person name="Grimwood J."/>
            <person name="Kuo A."/>
            <person name="Brueggeman A."/>
            <person name="Dunigan D."/>
            <person name="Gurnon J."/>
            <person name="Ladunga I."/>
            <person name="Lindquist E."/>
            <person name="Lucas S."/>
            <person name="Pangilinan J."/>
            <person name="Proschold T."/>
            <person name="Salamov A."/>
            <person name="Schmutz J."/>
            <person name="Weeks D."/>
            <person name="Yamada T."/>
            <person name="Claverie J.M."/>
            <person name="Grigoriev I."/>
            <person name="Van Etten J."/>
            <person name="Lomsadze A."/>
            <person name="Borodovsky M."/>
        </authorList>
    </citation>
    <scope>NUCLEOTIDE SEQUENCE [LARGE SCALE GENOMIC DNA]</scope>
    <source>
        <strain evidence="1 2">C-169</strain>
    </source>
</reference>
<dbReference type="eggNOG" id="ENOG502QPVW">
    <property type="taxonomic scope" value="Eukaryota"/>
</dbReference>
<sequence length="339" mass="39032">MFNTELDMLEVRLMELYDIVDFFVIGESRRTVQDKPKPLYYEENAARFERFADKILHVPLDITAEDMVANRLWLQKVKKQNGTHIDSKIQRYGPLDEPFYRQDSRNTPSSNRKRSLRQPLGWWQRERLFEVGLQEAGMEAAPGDLIILGDVDEIPRPEALMALKRFGFESVHNCAAMEADLFYYSYSLYSGVWKAGPKVVVYEGEDTLGGVDQDGIRYETECSLQLPRAATHCTSCFGTIAAFQNKFASFVHWQLNIEHFTDPAKIVARVTRGISLASPEPDLKVVPFCDHAPESVLENPLRFHYMLARDPDTGSFADYEEHMGHLLVKDKYQMYKITE</sequence>
<comment type="caution">
    <text evidence="1">The sequence shown here is derived from an EMBL/GenBank/DDBJ whole genome shotgun (WGS) entry which is preliminary data.</text>
</comment>
<dbReference type="Pfam" id="PF04724">
    <property type="entry name" value="Glyco_transf_17"/>
    <property type="match status" value="2"/>
</dbReference>
<organism evidence="1 2">
    <name type="scientific">Coccomyxa subellipsoidea (strain C-169)</name>
    <name type="common">Green microalga</name>
    <dbReference type="NCBI Taxonomy" id="574566"/>
    <lineage>
        <taxon>Eukaryota</taxon>
        <taxon>Viridiplantae</taxon>
        <taxon>Chlorophyta</taxon>
        <taxon>core chlorophytes</taxon>
        <taxon>Trebouxiophyceae</taxon>
        <taxon>Trebouxiophyceae incertae sedis</taxon>
        <taxon>Coccomyxaceae</taxon>
        <taxon>Coccomyxa</taxon>
        <taxon>Coccomyxa subellipsoidea</taxon>
    </lineage>
</organism>